<proteinExistence type="predicted"/>
<evidence type="ECO:0000313" key="2">
    <source>
        <dbReference type="EMBL" id="PHH60283.1"/>
    </source>
</evidence>
<comment type="caution">
    <text evidence="2">The sequence shown here is derived from an EMBL/GenBank/DDBJ whole genome shotgun (WGS) entry which is preliminary data.</text>
</comment>
<evidence type="ECO:0000313" key="3">
    <source>
        <dbReference type="Proteomes" id="UP000226192"/>
    </source>
</evidence>
<accession>A0A2C5XY11</accession>
<dbReference type="AlphaFoldDB" id="A0A2C5XY11"/>
<feature type="region of interest" description="Disordered" evidence="1">
    <location>
        <begin position="1"/>
        <end position="22"/>
    </location>
</feature>
<keyword evidence="3" id="KW-1185">Reference proteome</keyword>
<protein>
    <submittedName>
        <fullName evidence="2">Uncharacterized protein</fullName>
    </submittedName>
</protein>
<name>A0A2C5XY11_9HYPO</name>
<gene>
    <name evidence="2" type="ORF">CDD81_1873</name>
</gene>
<reference evidence="2 3" key="1">
    <citation type="submission" date="2017-06" db="EMBL/GenBank/DDBJ databases">
        <title>Ant-infecting Ophiocordyceps genomes reveal a high diversity of potential behavioral manipulation genes and a possible major role for enterotoxins.</title>
        <authorList>
            <person name="De Bekker C."/>
            <person name="Evans H.C."/>
            <person name="Brachmann A."/>
            <person name="Hughes D.P."/>
        </authorList>
    </citation>
    <scope>NUCLEOTIDE SEQUENCE [LARGE SCALE GENOMIC DNA]</scope>
    <source>
        <strain evidence="2 3">Map64</strain>
    </source>
</reference>
<sequence>MASLGPGRSSYPSPEPLLRDESWALPDGDLQGFINHDHGLAVSPMSLVMPHPDQKLDQSISFDDDMFDLGLVHQFDSPRPRHDLVLSNDAFSASNPAVADYWKSPCPDATSETL</sequence>
<organism evidence="2 3">
    <name type="scientific">Ophiocordyceps australis</name>
    <dbReference type="NCBI Taxonomy" id="1399860"/>
    <lineage>
        <taxon>Eukaryota</taxon>
        <taxon>Fungi</taxon>
        <taxon>Dikarya</taxon>
        <taxon>Ascomycota</taxon>
        <taxon>Pezizomycotina</taxon>
        <taxon>Sordariomycetes</taxon>
        <taxon>Hypocreomycetidae</taxon>
        <taxon>Hypocreales</taxon>
        <taxon>Ophiocordycipitaceae</taxon>
        <taxon>Ophiocordyceps</taxon>
    </lineage>
</organism>
<dbReference type="EMBL" id="NJET01000154">
    <property type="protein sequence ID" value="PHH60283.1"/>
    <property type="molecule type" value="Genomic_DNA"/>
</dbReference>
<evidence type="ECO:0000256" key="1">
    <source>
        <dbReference type="SAM" id="MobiDB-lite"/>
    </source>
</evidence>
<dbReference type="Proteomes" id="UP000226192">
    <property type="component" value="Unassembled WGS sequence"/>
</dbReference>